<dbReference type="AlphaFoldDB" id="A1U7L0"/>
<protein>
    <submittedName>
        <fullName evidence="1">Uncharacterized protein</fullName>
    </submittedName>
</protein>
<dbReference type="OrthoDB" id="1493009at2"/>
<evidence type="ECO:0000313" key="2">
    <source>
        <dbReference type="Proteomes" id="UP000000998"/>
    </source>
</evidence>
<dbReference type="KEGG" id="maq:Maqu_4125"/>
<dbReference type="Proteomes" id="UP000000998">
    <property type="component" value="Plasmid pMAQU01"/>
</dbReference>
<geneLocation type="plasmid" evidence="1 2">
    <name>pMAQU01</name>
</geneLocation>
<accession>A1U7L0</accession>
<dbReference type="EMBL" id="CP000515">
    <property type="protein sequence ID" value="ABM20979.1"/>
    <property type="molecule type" value="Genomic_DNA"/>
</dbReference>
<sequence length="232" mass="26909">MHSEIERNLEENRVDSLVSLSKGIVGVLPFAGPLFSEVIGAVIPNQRADRIVGFLHELDKRLRLLEAVASLNKYSVDLFEDTLQQASRALSDDRNRTLANYFSKSINVDEDEYETKKKILQVLAELTDVDLEILDKIHRQGYQSTARNYYPGNLTQGQYDWLDDDEKYQYKLEQVSFDTHIFTLERNRLIEAERQEQDEDNTHRHIDPETGLPNILSYKVSKFGEVLLYSIR</sequence>
<keyword evidence="1" id="KW-0614">Plasmid</keyword>
<organism evidence="1 2">
    <name type="scientific">Marinobacter nauticus (strain ATCC 700491 / DSM 11845 / VT8)</name>
    <name type="common">Marinobacter aquaeolei</name>
    <dbReference type="NCBI Taxonomy" id="351348"/>
    <lineage>
        <taxon>Bacteria</taxon>
        <taxon>Pseudomonadati</taxon>
        <taxon>Pseudomonadota</taxon>
        <taxon>Gammaproteobacteria</taxon>
        <taxon>Pseudomonadales</taxon>
        <taxon>Marinobacteraceae</taxon>
        <taxon>Marinobacter</taxon>
    </lineage>
</organism>
<dbReference type="RefSeq" id="WP_011783374.1">
    <property type="nucleotide sequence ID" value="NC_008738.1"/>
</dbReference>
<name>A1U7L0_MARN8</name>
<proteinExistence type="predicted"/>
<dbReference type="HOGENOM" id="CLU_1159148_0_0_6"/>
<dbReference type="eggNOG" id="ENOG5032WGV">
    <property type="taxonomic scope" value="Bacteria"/>
</dbReference>
<reference evidence="2" key="1">
    <citation type="journal article" date="2011" name="Appl. Environ. Microbiol.">
        <title>Genomic potential of Marinobacter aquaeolei, a biogeochemical 'opportunitroph'.</title>
        <authorList>
            <person name="Singer E."/>
            <person name="Webb E.A."/>
            <person name="Nelson W.C."/>
            <person name="Heidelberg J.F."/>
            <person name="Ivanova N."/>
            <person name="Pati A."/>
            <person name="Edwards K.J."/>
        </authorList>
    </citation>
    <scope>NUCLEOTIDE SEQUENCE [LARGE SCALE GENOMIC DNA]</scope>
    <source>
        <strain evidence="2">ATCC 700491 / DSM 11845 / VT8</strain>
    </source>
</reference>
<evidence type="ECO:0000313" key="1">
    <source>
        <dbReference type="EMBL" id="ABM20979.1"/>
    </source>
</evidence>
<gene>
    <name evidence="1" type="ordered locus">Maqu_4125</name>
</gene>